<dbReference type="STRING" id="1245528.M3IRU3"/>
<gene>
    <name evidence="17" type="ORF">G210_0056</name>
</gene>
<dbReference type="AlphaFoldDB" id="M3IRU3"/>
<feature type="domain" description="FAD-binding FR-type" evidence="16">
    <location>
        <begin position="156"/>
        <end position="261"/>
    </location>
</feature>
<name>M3IRU3_CANMX</name>
<dbReference type="Pfam" id="PF00175">
    <property type="entry name" value="NAD_binding_1"/>
    <property type="match status" value="1"/>
</dbReference>
<evidence type="ECO:0000259" key="15">
    <source>
        <dbReference type="PROSITE" id="PS01033"/>
    </source>
</evidence>
<evidence type="ECO:0000256" key="12">
    <source>
        <dbReference type="ARBA" id="ARBA00023027"/>
    </source>
</evidence>
<evidence type="ECO:0000256" key="11">
    <source>
        <dbReference type="ARBA" id="ARBA00023004"/>
    </source>
</evidence>
<keyword evidence="18" id="KW-1185">Reference proteome</keyword>
<dbReference type="PROSITE" id="PS51384">
    <property type="entry name" value="FAD_FR"/>
    <property type="match status" value="1"/>
</dbReference>
<dbReference type="InterPro" id="IPR009050">
    <property type="entry name" value="Globin-like_sf"/>
</dbReference>
<sequence length="395" mass="45849">MTSNYQYQELTPDQLRLITECIPIMEDLNLTLGSKFYRRTTRRHPHLQSYFNETHHKLLRQPRAFIFTLIMFAKNIHDLTPLRDVIRRIVSKHVGLQVKPDHYPLLGDVLIETLCDMFPYHMVDDKFKTTWSIVYANLASLLIGFEKEEYDGKAWDGFKEFRVTKVEMECEETKSMYITPVDGMRIPEPKRGQYLCMRWKLPGCKFEKSRVYSISEFPKENEYRVTVRYIPGGQVSGYIHKSLKVGDSVFAGPPCGCCYYESGEKDLVVLAGGNGISALIPVIEAGLEECRNVKLLYSNRSTETRSFGELLKQYKRSYGDKFHVVEYMSRGRHVDPIDEACGRSLTLEDLDFITKKHEVYLIGPRGYMKMIEDYLSARNIKPKMDYFGPVEVLLS</sequence>
<comment type="catalytic activity">
    <reaction evidence="13">
        <text>2 nitric oxide + NADH + 2 O2 = 2 nitrate + NAD(+) + H(+)</text>
        <dbReference type="Rhea" id="RHEA:19469"/>
        <dbReference type="ChEBI" id="CHEBI:15378"/>
        <dbReference type="ChEBI" id="CHEBI:15379"/>
        <dbReference type="ChEBI" id="CHEBI:16480"/>
        <dbReference type="ChEBI" id="CHEBI:17632"/>
        <dbReference type="ChEBI" id="CHEBI:57540"/>
        <dbReference type="ChEBI" id="CHEBI:57945"/>
        <dbReference type="EC" id="1.14.12.17"/>
    </reaction>
</comment>
<dbReference type="OrthoDB" id="436496at2759"/>
<dbReference type="EC" id="1.14.12.17" evidence="4"/>
<comment type="similarity">
    <text evidence="3">In the C-terminal section; belongs to the flavoprotein pyridine nucleotide cytochrome reductase family.</text>
</comment>
<dbReference type="HOGENOM" id="CLU_003827_12_0_1"/>
<evidence type="ECO:0000256" key="4">
    <source>
        <dbReference type="ARBA" id="ARBA00012229"/>
    </source>
</evidence>
<dbReference type="SUPFAM" id="SSF46458">
    <property type="entry name" value="Globin-like"/>
    <property type="match status" value="1"/>
</dbReference>
<dbReference type="PANTHER" id="PTHR43396">
    <property type="entry name" value="FLAVOHEMOPROTEIN"/>
    <property type="match status" value="1"/>
</dbReference>
<evidence type="ECO:0000256" key="6">
    <source>
        <dbReference type="ARBA" id="ARBA00022617"/>
    </source>
</evidence>
<evidence type="ECO:0000256" key="9">
    <source>
        <dbReference type="ARBA" id="ARBA00022827"/>
    </source>
</evidence>
<comment type="cofactor">
    <cofactor evidence="1">
        <name>heme b</name>
        <dbReference type="ChEBI" id="CHEBI:60344"/>
    </cofactor>
</comment>
<dbReference type="Pfam" id="PF00970">
    <property type="entry name" value="FAD_binding_6"/>
    <property type="match status" value="1"/>
</dbReference>
<dbReference type="GO" id="GO:0009636">
    <property type="term" value="P:response to toxic substance"/>
    <property type="evidence" value="ECO:0007669"/>
    <property type="project" value="UniProtKB-KW"/>
</dbReference>
<dbReference type="InterPro" id="IPR008333">
    <property type="entry name" value="Cbr1-like_FAD-bd_dom"/>
</dbReference>
<dbReference type="GO" id="GO:0019825">
    <property type="term" value="F:oxygen binding"/>
    <property type="evidence" value="ECO:0007669"/>
    <property type="project" value="InterPro"/>
</dbReference>
<evidence type="ECO:0000256" key="10">
    <source>
        <dbReference type="ARBA" id="ARBA00022857"/>
    </source>
</evidence>
<dbReference type="EMBL" id="AOGT01000772">
    <property type="protein sequence ID" value="EMG49246.1"/>
    <property type="molecule type" value="Genomic_DNA"/>
</dbReference>
<dbReference type="CDD" id="cd19754">
    <property type="entry name" value="FHb_fungal-globin"/>
    <property type="match status" value="1"/>
</dbReference>
<dbReference type="Pfam" id="PF00042">
    <property type="entry name" value="Globin"/>
    <property type="match status" value="1"/>
</dbReference>
<dbReference type="SUPFAM" id="SSF52343">
    <property type="entry name" value="Ferredoxin reductase-like, C-terminal NADP-linked domain"/>
    <property type="match status" value="1"/>
</dbReference>
<evidence type="ECO:0000259" key="16">
    <source>
        <dbReference type="PROSITE" id="PS51384"/>
    </source>
</evidence>
<comment type="cofactor">
    <cofactor evidence="2">
        <name>FAD</name>
        <dbReference type="ChEBI" id="CHEBI:57692"/>
    </cofactor>
</comment>
<dbReference type="GO" id="GO:0046210">
    <property type="term" value="P:nitric oxide catabolic process"/>
    <property type="evidence" value="ECO:0007669"/>
    <property type="project" value="TreeGrafter"/>
</dbReference>
<dbReference type="Gene3D" id="1.10.490.10">
    <property type="entry name" value="Globins"/>
    <property type="match status" value="1"/>
</dbReference>
<keyword evidence="7" id="KW-0285">Flavoprotein</keyword>
<dbReference type="InterPro" id="IPR012292">
    <property type="entry name" value="Globin/Proto"/>
</dbReference>
<keyword evidence="6" id="KW-0349">Heme</keyword>
<dbReference type="GO" id="GO:0008941">
    <property type="term" value="F:nitric oxide dioxygenase NAD(P)H activity"/>
    <property type="evidence" value="ECO:0007669"/>
    <property type="project" value="UniProtKB-EC"/>
</dbReference>
<comment type="caution">
    <text evidence="17">The sequence shown here is derived from an EMBL/GenBank/DDBJ whole genome shotgun (WGS) entry which is preliminary data.</text>
</comment>
<dbReference type="GO" id="GO:0046872">
    <property type="term" value="F:metal ion binding"/>
    <property type="evidence" value="ECO:0007669"/>
    <property type="project" value="UniProtKB-KW"/>
</dbReference>
<evidence type="ECO:0000313" key="17">
    <source>
        <dbReference type="EMBL" id="EMG49246.1"/>
    </source>
</evidence>
<dbReference type="Proteomes" id="UP000011777">
    <property type="component" value="Unassembled WGS sequence"/>
</dbReference>
<dbReference type="PANTHER" id="PTHR43396:SF3">
    <property type="entry name" value="FLAVOHEMOPROTEIN"/>
    <property type="match status" value="1"/>
</dbReference>
<reference evidence="17 18" key="1">
    <citation type="submission" date="2013-02" db="EMBL/GenBank/DDBJ databases">
        <title>Genome sequence of Candida maltosa Xu316, a potential industrial strain for xylitol and ethanol production.</title>
        <authorList>
            <person name="Yu J."/>
            <person name="Wang Q."/>
            <person name="Geng X."/>
            <person name="Bao W."/>
            <person name="He P."/>
            <person name="Cai J."/>
        </authorList>
    </citation>
    <scope>NUCLEOTIDE SEQUENCE [LARGE SCALE GENOMIC DNA]</scope>
    <source>
        <strain evidence="18">Xu316</strain>
    </source>
</reference>
<dbReference type="GO" id="GO:0071500">
    <property type="term" value="P:cellular response to nitrosative stress"/>
    <property type="evidence" value="ECO:0007669"/>
    <property type="project" value="TreeGrafter"/>
</dbReference>
<dbReference type="Gene3D" id="3.40.50.80">
    <property type="entry name" value="Nucleotide-binding domain of ferredoxin-NADP reductase (FNR) module"/>
    <property type="match status" value="1"/>
</dbReference>
<dbReference type="InterPro" id="IPR017927">
    <property type="entry name" value="FAD-bd_FR_type"/>
</dbReference>
<keyword evidence="8" id="KW-0479">Metal-binding</keyword>
<keyword evidence="12" id="KW-0520">NAD</keyword>
<evidence type="ECO:0000313" key="18">
    <source>
        <dbReference type="Proteomes" id="UP000011777"/>
    </source>
</evidence>
<dbReference type="InterPro" id="IPR000971">
    <property type="entry name" value="Globin"/>
</dbReference>
<dbReference type="InterPro" id="IPR017938">
    <property type="entry name" value="Riboflavin_synthase-like_b-brl"/>
</dbReference>
<keyword evidence="5" id="KW-0216">Detoxification</keyword>
<dbReference type="Gene3D" id="2.40.30.10">
    <property type="entry name" value="Translation factors"/>
    <property type="match status" value="1"/>
</dbReference>
<evidence type="ECO:0000256" key="8">
    <source>
        <dbReference type="ARBA" id="ARBA00022723"/>
    </source>
</evidence>
<keyword evidence="10" id="KW-0521">NADP</keyword>
<evidence type="ECO:0000256" key="3">
    <source>
        <dbReference type="ARBA" id="ARBA00006401"/>
    </source>
</evidence>
<dbReference type="OMA" id="YIHGARH"/>
<evidence type="ECO:0000256" key="1">
    <source>
        <dbReference type="ARBA" id="ARBA00001970"/>
    </source>
</evidence>
<keyword evidence="9" id="KW-0274">FAD</keyword>
<feature type="domain" description="Globin" evidence="15">
    <location>
        <begin position="9"/>
        <end position="147"/>
    </location>
</feature>
<keyword evidence="11" id="KW-0408">Iron</keyword>
<dbReference type="eggNOG" id="KOG3378">
    <property type="taxonomic scope" value="Eukaryota"/>
</dbReference>
<dbReference type="GO" id="GO:0020037">
    <property type="term" value="F:heme binding"/>
    <property type="evidence" value="ECO:0007669"/>
    <property type="project" value="InterPro"/>
</dbReference>
<evidence type="ECO:0000256" key="2">
    <source>
        <dbReference type="ARBA" id="ARBA00001974"/>
    </source>
</evidence>
<dbReference type="GO" id="GO:0071949">
    <property type="term" value="F:FAD binding"/>
    <property type="evidence" value="ECO:0007669"/>
    <property type="project" value="TreeGrafter"/>
</dbReference>
<dbReference type="PROSITE" id="PS01033">
    <property type="entry name" value="GLOBIN"/>
    <property type="match status" value="1"/>
</dbReference>
<accession>M3IRU3</accession>
<dbReference type="SUPFAM" id="SSF63380">
    <property type="entry name" value="Riboflavin synthase domain-like"/>
    <property type="match status" value="1"/>
</dbReference>
<evidence type="ECO:0000256" key="5">
    <source>
        <dbReference type="ARBA" id="ARBA00022575"/>
    </source>
</evidence>
<evidence type="ECO:0000256" key="7">
    <source>
        <dbReference type="ARBA" id="ARBA00022630"/>
    </source>
</evidence>
<dbReference type="InterPro" id="IPR039261">
    <property type="entry name" value="FNR_nucleotide-bd"/>
</dbReference>
<dbReference type="InterPro" id="IPR001433">
    <property type="entry name" value="OxRdtase_FAD/NAD-bd"/>
</dbReference>
<protein>
    <recommendedName>
        <fullName evidence="4">nitric oxide dioxygenase</fullName>
        <ecNumber evidence="4">1.14.12.17</ecNumber>
    </recommendedName>
</protein>
<evidence type="ECO:0000256" key="14">
    <source>
        <dbReference type="ARBA" id="ARBA00049433"/>
    </source>
</evidence>
<evidence type="ECO:0000256" key="13">
    <source>
        <dbReference type="ARBA" id="ARBA00048649"/>
    </source>
</evidence>
<proteinExistence type="inferred from homology"/>
<comment type="catalytic activity">
    <reaction evidence="14">
        <text>2 nitric oxide + NADPH + 2 O2 = 2 nitrate + NADP(+) + H(+)</text>
        <dbReference type="Rhea" id="RHEA:19465"/>
        <dbReference type="ChEBI" id="CHEBI:15378"/>
        <dbReference type="ChEBI" id="CHEBI:15379"/>
        <dbReference type="ChEBI" id="CHEBI:16480"/>
        <dbReference type="ChEBI" id="CHEBI:17632"/>
        <dbReference type="ChEBI" id="CHEBI:57783"/>
        <dbReference type="ChEBI" id="CHEBI:58349"/>
        <dbReference type="EC" id="1.14.12.17"/>
    </reaction>
</comment>
<organism evidence="17 18">
    <name type="scientific">Candida maltosa (strain Xu316)</name>
    <name type="common">Yeast</name>
    <dbReference type="NCBI Taxonomy" id="1245528"/>
    <lineage>
        <taxon>Eukaryota</taxon>
        <taxon>Fungi</taxon>
        <taxon>Dikarya</taxon>
        <taxon>Ascomycota</taxon>
        <taxon>Saccharomycotina</taxon>
        <taxon>Pichiomycetes</taxon>
        <taxon>Debaryomycetaceae</taxon>
        <taxon>Candida/Lodderomyces clade</taxon>
        <taxon>Candida</taxon>
    </lineage>
</organism>